<evidence type="ECO:0000313" key="8">
    <source>
        <dbReference type="EMBL" id="CAF1341292.1"/>
    </source>
</evidence>
<evidence type="ECO:0000256" key="4">
    <source>
        <dbReference type="ARBA" id="ARBA00023136"/>
    </source>
</evidence>
<feature type="transmembrane region" description="Helical" evidence="5">
    <location>
        <begin position="49"/>
        <end position="72"/>
    </location>
</feature>
<feature type="transmembrane region" description="Helical" evidence="5">
    <location>
        <begin position="131"/>
        <end position="156"/>
    </location>
</feature>
<reference evidence="8" key="1">
    <citation type="submission" date="2021-02" db="EMBL/GenBank/DDBJ databases">
        <authorList>
            <person name="Nowell W R."/>
        </authorList>
    </citation>
    <scope>NUCLEOTIDE SEQUENCE</scope>
</reference>
<dbReference type="PROSITE" id="PS50262">
    <property type="entry name" value="G_PROTEIN_RECEP_F1_2"/>
    <property type="match status" value="1"/>
</dbReference>
<dbReference type="OrthoDB" id="10000774at2759"/>
<dbReference type="PANTHER" id="PTHR46641:SF25">
    <property type="entry name" value="CNMAMIDE RECEPTOR-RELATED"/>
    <property type="match status" value="1"/>
</dbReference>
<dbReference type="AlphaFoldDB" id="A0A815GPD5"/>
<dbReference type="InterPro" id="IPR052954">
    <property type="entry name" value="GPCR-Ligand_Int"/>
</dbReference>
<keyword evidence="3 5" id="KW-1133">Transmembrane helix</keyword>
<accession>A0A815GPD5</accession>
<evidence type="ECO:0000256" key="5">
    <source>
        <dbReference type="SAM" id="Phobius"/>
    </source>
</evidence>
<dbReference type="PANTHER" id="PTHR46641">
    <property type="entry name" value="FMRFAMIDE RECEPTOR-RELATED"/>
    <property type="match status" value="1"/>
</dbReference>
<dbReference type="Proteomes" id="UP000663828">
    <property type="component" value="Unassembled WGS sequence"/>
</dbReference>
<feature type="transmembrane region" description="Helical" evidence="5">
    <location>
        <begin position="14"/>
        <end position="37"/>
    </location>
</feature>
<dbReference type="EMBL" id="CAJNOR010001548">
    <property type="protein sequence ID" value="CAF1162131.1"/>
    <property type="molecule type" value="Genomic_DNA"/>
</dbReference>
<dbReference type="GO" id="GO:0016020">
    <property type="term" value="C:membrane"/>
    <property type="evidence" value="ECO:0007669"/>
    <property type="project" value="UniProtKB-SubCell"/>
</dbReference>
<keyword evidence="2 5" id="KW-0812">Transmembrane</keyword>
<comment type="caution">
    <text evidence="8">The sequence shown here is derived from an EMBL/GenBank/DDBJ whole genome shotgun (WGS) entry which is preliminary data.</text>
</comment>
<evidence type="ECO:0000313" key="9">
    <source>
        <dbReference type="Proteomes" id="UP000663828"/>
    </source>
</evidence>
<dbReference type="Gene3D" id="1.20.1070.10">
    <property type="entry name" value="Rhodopsin 7-helix transmembrane proteins"/>
    <property type="match status" value="1"/>
</dbReference>
<feature type="transmembrane region" description="Helical" evidence="5">
    <location>
        <begin position="263"/>
        <end position="284"/>
    </location>
</feature>
<evidence type="ECO:0000259" key="6">
    <source>
        <dbReference type="PROSITE" id="PS50262"/>
    </source>
</evidence>
<comment type="subcellular location">
    <subcellularLocation>
        <location evidence="1">Membrane</location>
    </subcellularLocation>
</comment>
<dbReference type="EMBL" id="CAJNOJ010000254">
    <property type="protein sequence ID" value="CAF1341292.1"/>
    <property type="molecule type" value="Genomic_DNA"/>
</dbReference>
<evidence type="ECO:0000256" key="2">
    <source>
        <dbReference type="ARBA" id="ARBA00022692"/>
    </source>
</evidence>
<protein>
    <recommendedName>
        <fullName evidence="6">G-protein coupled receptors family 1 profile domain-containing protein</fullName>
    </recommendedName>
</protein>
<sequence>MGVAEDILFLTKNFSLYFVSVIFVFGGIGNLINICVLTSLKLFRVNQCAFYLIFESVVNTCQITFLFIMYLIPIVNGFDPENVLIGWCKVKAMIPQVFRLLSTSMVCFAALDQFLSTNPLLIIRQMSSLRLAHCLTIIAIIICSLHSVPYGIFYQIAPPSGCIMNNSRLNSYYLYFYYPFLHGFLPIVASSGYALLAYRNVRRLIRRDMGAERRRLDRQLTAMVFARVICFVLSLAPYTIYRIYALNVSVSQANMYPYAIDRLLYTITVTLVNLNYTMSFYIFFASSSRYRRQVKHFFVKKCWLALKNLCTAEPNRIHPQTSRSIAADSGWE</sequence>
<evidence type="ECO:0000313" key="7">
    <source>
        <dbReference type="EMBL" id="CAF1162131.1"/>
    </source>
</evidence>
<feature type="transmembrane region" description="Helical" evidence="5">
    <location>
        <begin position="92"/>
        <end position="111"/>
    </location>
</feature>
<dbReference type="InterPro" id="IPR017452">
    <property type="entry name" value="GPCR_Rhodpsn_7TM"/>
</dbReference>
<evidence type="ECO:0000256" key="1">
    <source>
        <dbReference type="ARBA" id="ARBA00004370"/>
    </source>
</evidence>
<feature type="transmembrane region" description="Helical" evidence="5">
    <location>
        <begin position="176"/>
        <end position="198"/>
    </location>
</feature>
<dbReference type="SUPFAM" id="SSF81321">
    <property type="entry name" value="Family A G protein-coupled receptor-like"/>
    <property type="match status" value="1"/>
</dbReference>
<dbReference type="Proteomes" id="UP000663852">
    <property type="component" value="Unassembled WGS sequence"/>
</dbReference>
<keyword evidence="4 5" id="KW-0472">Membrane</keyword>
<proteinExistence type="predicted"/>
<organism evidence="8 10">
    <name type="scientific">Adineta ricciae</name>
    <name type="common">Rotifer</name>
    <dbReference type="NCBI Taxonomy" id="249248"/>
    <lineage>
        <taxon>Eukaryota</taxon>
        <taxon>Metazoa</taxon>
        <taxon>Spiralia</taxon>
        <taxon>Gnathifera</taxon>
        <taxon>Rotifera</taxon>
        <taxon>Eurotatoria</taxon>
        <taxon>Bdelloidea</taxon>
        <taxon>Adinetida</taxon>
        <taxon>Adinetidae</taxon>
        <taxon>Adineta</taxon>
    </lineage>
</organism>
<evidence type="ECO:0000256" key="3">
    <source>
        <dbReference type="ARBA" id="ARBA00022989"/>
    </source>
</evidence>
<keyword evidence="9" id="KW-1185">Reference proteome</keyword>
<evidence type="ECO:0000313" key="10">
    <source>
        <dbReference type="Proteomes" id="UP000663852"/>
    </source>
</evidence>
<feature type="domain" description="G-protein coupled receptors family 1 profile" evidence="6">
    <location>
        <begin position="29"/>
        <end position="283"/>
    </location>
</feature>
<name>A0A815GPD5_ADIRI</name>
<feature type="transmembrane region" description="Helical" evidence="5">
    <location>
        <begin position="219"/>
        <end position="243"/>
    </location>
</feature>
<gene>
    <name evidence="8" type="ORF">EDS130_LOCUS32752</name>
    <name evidence="7" type="ORF">XAT740_LOCUS21543</name>
</gene>